<keyword evidence="3" id="KW-1185">Reference proteome</keyword>
<evidence type="ECO:0000256" key="1">
    <source>
        <dbReference type="SAM" id="Phobius"/>
    </source>
</evidence>
<reference evidence="2 3" key="1">
    <citation type="submission" date="2019-04" db="EMBL/GenBank/DDBJ databases">
        <authorList>
            <person name="Embree M."/>
            <person name="Gaffney J.R."/>
        </authorList>
    </citation>
    <scope>NUCLEOTIDE SEQUENCE [LARGE SCALE GENOMIC DNA]</scope>
    <source>
        <strain evidence="2 3">JE7A12</strain>
    </source>
</reference>
<dbReference type="PANTHER" id="PTHR37826:SF3">
    <property type="entry name" value="J DOMAIN-CONTAINING PROTEIN"/>
    <property type="match status" value="1"/>
</dbReference>
<dbReference type="Proteomes" id="UP000301475">
    <property type="component" value="Chromosome"/>
</dbReference>
<keyword evidence="1" id="KW-0472">Membrane</keyword>
<accession>A0A4P8XTA3</accession>
<evidence type="ECO:0008006" key="4">
    <source>
        <dbReference type="Google" id="ProtNLM"/>
    </source>
</evidence>
<keyword evidence="1" id="KW-0812">Transmembrane</keyword>
<protein>
    <recommendedName>
        <fullName evidence="4">DNA-directed RNA polymerase subunit P</fullName>
    </recommendedName>
</protein>
<sequence>MADMLEYKCPCCGGAINFDSKLQRMKCPYCDTEFDMETLKSYDEDLKKNAQDNMNWDNSNEQTFTDEETEGMSVYVCNSCGGEIVADENTGATSCPYCGNPVVLKGRFSGDLKPDYVIPFRLSKEDAIKALSNHVNKKLVPKIFKDKNHIDQIRGMYVPFWLFDADTEAHIQYKGTKVRHWSDSRYDYTETKYYLVGRGGNVGFTNVPVDGSSQMPDDLMESIEPFNFDEAVDFQTAYLAGYLADKYDVTKENSINRANQRIKNTTEQLFRQTASEYSSLTTQNSSVQFQNGTSKYALYPVWILNTSWNGQNFLFAMNGQTGKMVGDLPVDWGAFWRYFAIIAGSIAAVIIIIGLLYNFL</sequence>
<keyword evidence="1" id="KW-1133">Transmembrane helix</keyword>
<dbReference type="OrthoDB" id="3182597at2"/>
<feature type="transmembrane region" description="Helical" evidence="1">
    <location>
        <begin position="335"/>
        <end position="357"/>
    </location>
</feature>
<name>A0A4P8XTA3_9FIRM</name>
<gene>
    <name evidence="2" type="ORF">E5Z56_00985</name>
</gene>
<dbReference type="RefSeq" id="WP_138156125.1">
    <property type="nucleotide sequence ID" value="NZ_CP039381.1"/>
</dbReference>
<proteinExistence type="predicted"/>
<evidence type="ECO:0000313" key="3">
    <source>
        <dbReference type="Proteomes" id="UP000301475"/>
    </source>
</evidence>
<dbReference type="AlphaFoldDB" id="A0A4P8XTA3"/>
<dbReference type="PANTHER" id="PTHR37826">
    <property type="entry name" value="FLOTILLIN BAND_7_5 DOMAIN PROTEIN"/>
    <property type="match status" value="1"/>
</dbReference>
<evidence type="ECO:0000313" key="2">
    <source>
        <dbReference type="EMBL" id="QCT06027.1"/>
    </source>
</evidence>
<dbReference type="EMBL" id="CP039381">
    <property type="protein sequence ID" value="QCT06027.1"/>
    <property type="molecule type" value="Genomic_DNA"/>
</dbReference>
<dbReference type="Gene3D" id="2.20.28.30">
    <property type="entry name" value="RNA polymerase ii, chain L"/>
    <property type="match status" value="2"/>
</dbReference>
<organism evidence="2 3">
    <name type="scientific">Ruminococcus bovis</name>
    <dbReference type="NCBI Taxonomy" id="2564099"/>
    <lineage>
        <taxon>Bacteria</taxon>
        <taxon>Bacillati</taxon>
        <taxon>Bacillota</taxon>
        <taxon>Clostridia</taxon>
        <taxon>Eubacteriales</taxon>
        <taxon>Oscillospiraceae</taxon>
        <taxon>Ruminococcus</taxon>
    </lineage>
</organism>
<dbReference type="KEGG" id="ruj:E5Z56_00985"/>